<evidence type="ECO:0000256" key="2">
    <source>
        <dbReference type="ARBA" id="ARBA00022884"/>
    </source>
</evidence>
<keyword evidence="1 3" id="KW-0963">Cytoplasm</keyword>
<comment type="subcellular location">
    <subcellularLocation>
        <location evidence="3">Cytoplasm</location>
    </subcellularLocation>
    <text evidence="3">The tmRNA-SmpB complex associates with stalled 70S ribosomes.</text>
</comment>
<dbReference type="Pfam" id="PF01668">
    <property type="entry name" value="SmpB"/>
    <property type="match status" value="1"/>
</dbReference>
<reference evidence="4 5" key="1">
    <citation type="submission" date="2018-09" db="EMBL/GenBank/DDBJ databases">
        <authorList>
            <person name="Wang Z."/>
        </authorList>
    </citation>
    <scope>NUCLEOTIDE SEQUENCE [LARGE SCALE GENOMIC DNA]</scope>
    <source>
        <strain evidence="4 5">ALS 81</strain>
    </source>
</reference>
<organism evidence="4 5">
    <name type="scientific">Alginatibacterium sediminis</name>
    <dbReference type="NCBI Taxonomy" id="2164068"/>
    <lineage>
        <taxon>Bacteria</taxon>
        <taxon>Pseudomonadati</taxon>
        <taxon>Pseudomonadota</taxon>
        <taxon>Gammaproteobacteria</taxon>
        <taxon>Alteromonadales</taxon>
        <taxon>Alteromonadaceae</taxon>
        <taxon>Alginatibacterium</taxon>
    </lineage>
</organism>
<proteinExistence type="inferred from homology"/>
<dbReference type="Gene3D" id="2.40.280.10">
    <property type="match status" value="1"/>
</dbReference>
<dbReference type="GO" id="GO:0070930">
    <property type="term" value="P:trans-translation-dependent protein tagging"/>
    <property type="evidence" value="ECO:0007669"/>
    <property type="project" value="TreeGrafter"/>
</dbReference>
<dbReference type="PANTHER" id="PTHR30308:SF2">
    <property type="entry name" value="SSRA-BINDING PROTEIN"/>
    <property type="match status" value="1"/>
</dbReference>
<comment type="similarity">
    <text evidence="3">Belongs to the SmpB family.</text>
</comment>
<dbReference type="OrthoDB" id="9805462at2"/>
<dbReference type="RefSeq" id="WP_120355532.1">
    <property type="nucleotide sequence ID" value="NZ_RAQO01000007.1"/>
</dbReference>
<accession>A0A420EA02</accession>
<dbReference type="EMBL" id="RAQO01000007">
    <property type="protein sequence ID" value="RKF17508.1"/>
    <property type="molecule type" value="Genomic_DNA"/>
</dbReference>
<dbReference type="PANTHER" id="PTHR30308">
    <property type="entry name" value="TMRNA-BINDING COMPONENT OF TRANS-TRANSLATION TAGGING COMPLEX"/>
    <property type="match status" value="1"/>
</dbReference>
<gene>
    <name evidence="3 4" type="primary">smpB</name>
    <name evidence="4" type="ORF">DBZ36_13785</name>
</gene>
<name>A0A420EA02_9ALTE</name>
<comment type="caution">
    <text evidence="4">The sequence shown here is derived from an EMBL/GenBank/DDBJ whole genome shotgun (WGS) entry which is preliminary data.</text>
</comment>
<dbReference type="AlphaFoldDB" id="A0A420EA02"/>
<comment type="function">
    <text evidence="3">Required for rescue of stalled ribosomes mediated by trans-translation. Binds to transfer-messenger RNA (tmRNA), required for stable association of tmRNA with ribosomes. tmRNA and SmpB together mimic tRNA shape, replacing the anticodon stem-loop with SmpB. tmRNA is encoded by the ssrA gene; the 2 termini fold to resemble tRNA(Ala) and it encodes a 'tag peptide', a short internal open reading frame. During trans-translation Ala-aminoacylated tmRNA acts like a tRNA, entering the A-site of stalled ribosomes, displacing the stalled mRNA. The ribosome then switches to translate the ORF on the tmRNA; the nascent peptide is terminated with the 'tag peptide' encoded by the tmRNA and targeted for degradation. The ribosome is freed to recommence translation, which seems to be the essential function of trans-translation.</text>
</comment>
<dbReference type="InterPro" id="IPR000037">
    <property type="entry name" value="SsrA-bd_prot"/>
</dbReference>
<dbReference type="NCBIfam" id="TIGR00086">
    <property type="entry name" value="smpB"/>
    <property type="match status" value="1"/>
</dbReference>
<dbReference type="InterPro" id="IPR020081">
    <property type="entry name" value="SsrA-bd_prot_CS"/>
</dbReference>
<evidence type="ECO:0000256" key="1">
    <source>
        <dbReference type="ARBA" id="ARBA00022490"/>
    </source>
</evidence>
<dbReference type="GO" id="GO:0005829">
    <property type="term" value="C:cytosol"/>
    <property type="evidence" value="ECO:0007669"/>
    <property type="project" value="TreeGrafter"/>
</dbReference>
<dbReference type="InterPro" id="IPR023620">
    <property type="entry name" value="SmpB"/>
</dbReference>
<dbReference type="CDD" id="cd09294">
    <property type="entry name" value="SmpB"/>
    <property type="match status" value="1"/>
</dbReference>
<dbReference type="SUPFAM" id="SSF74982">
    <property type="entry name" value="Small protein B (SmpB)"/>
    <property type="match status" value="1"/>
</dbReference>
<dbReference type="GO" id="GO:0070929">
    <property type="term" value="P:trans-translation"/>
    <property type="evidence" value="ECO:0007669"/>
    <property type="project" value="UniProtKB-UniRule"/>
</dbReference>
<evidence type="ECO:0000313" key="4">
    <source>
        <dbReference type="EMBL" id="RKF17508.1"/>
    </source>
</evidence>
<protein>
    <recommendedName>
        <fullName evidence="3">SsrA-binding protein</fullName>
    </recommendedName>
    <alternativeName>
        <fullName evidence="3">Small protein B</fullName>
    </alternativeName>
</protein>
<dbReference type="Proteomes" id="UP000286482">
    <property type="component" value="Unassembled WGS sequence"/>
</dbReference>
<dbReference type="NCBIfam" id="NF003843">
    <property type="entry name" value="PRK05422.1"/>
    <property type="match status" value="1"/>
</dbReference>
<evidence type="ECO:0000256" key="3">
    <source>
        <dbReference type="HAMAP-Rule" id="MF_00023"/>
    </source>
</evidence>
<sequence length="160" mass="17839">MAKNKSKSGSSSTIAQNKKARHEYSISDRFEAGIELQGWEVKALRNGKANIAEGYVFLKNGEVFVSGATIIPLTQASSHVISDPTRIRKLLLKRKEIDKLIGGVERQGSTLIPLALYWKGPWAKLEIGLAKGKKAHDKRADLKDQQWNRDKARVMKSGLR</sequence>
<keyword evidence="5" id="KW-1185">Reference proteome</keyword>
<dbReference type="HAMAP" id="MF_00023">
    <property type="entry name" value="SmpB"/>
    <property type="match status" value="1"/>
</dbReference>
<keyword evidence="2 3" id="KW-0694">RNA-binding</keyword>
<evidence type="ECO:0000313" key="5">
    <source>
        <dbReference type="Proteomes" id="UP000286482"/>
    </source>
</evidence>
<dbReference type="GO" id="GO:0003723">
    <property type="term" value="F:RNA binding"/>
    <property type="evidence" value="ECO:0007669"/>
    <property type="project" value="UniProtKB-UniRule"/>
</dbReference>
<dbReference type="PROSITE" id="PS01317">
    <property type="entry name" value="SSRP"/>
    <property type="match status" value="1"/>
</dbReference>